<sequence length="143" mass="15751">MPLKHDVSSSLKQNLSCMKQDNISLIVQNDKQILKVGENVLSASNSARKGERARQKIRSLGKTLEKARQINPNIKEASDLVKPESFDTVVHCARALSGYNNDSEAHHAFSSALRVGHATLDLAIGCKVFLRPQSTTRQGSRSR</sequence>
<gene>
    <name evidence="1" type="ORF">HOLleu_01515</name>
</gene>
<reference evidence="1" key="1">
    <citation type="submission" date="2021-10" db="EMBL/GenBank/DDBJ databases">
        <title>Tropical sea cucumber genome reveals ecological adaptation and Cuvierian tubules defense mechanism.</title>
        <authorList>
            <person name="Chen T."/>
        </authorList>
    </citation>
    <scope>NUCLEOTIDE SEQUENCE</scope>
    <source>
        <strain evidence="1">Nanhai2018</strain>
        <tissue evidence="1">Muscle</tissue>
    </source>
</reference>
<dbReference type="AlphaFoldDB" id="A0A9Q1CP47"/>
<keyword evidence="2" id="KW-1185">Reference proteome</keyword>
<dbReference type="EMBL" id="JAIZAY010000001">
    <property type="protein sequence ID" value="KAJ8048982.1"/>
    <property type="molecule type" value="Genomic_DNA"/>
</dbReference>
<dbReference type="OrthoDB" id="6753065at2759"/>
<organism evidence="1 2">
    <name type="scientific">Holothuria leucospilota</name>
    <name type="common">Black long sea cucumber</name>
    <name type="synonym">Mertensiothuria leucospilota</name>
    <dbReference type="NCBI Taxonomy" id="206669"/>
    <lineage>
        <taxon>Eukaryota</taxon>
        <taxon>Metazoa</taxon>
        <taxon>Echinodermata</taxon>
        <taxon>Eleutherozoa</taxon>
        <taxon>Echinozoa</taxon>
        <taxon>Holothuroidea</taxon>
        <taxon>Aspidochirotacea</taxon>
        <taxon>Aspidochirotida</taxon>
        <taxon>Holothuriidae</taxon>
        <taxon>Holothuria</taxon>
    </lineage>
</organism>
<comment type="caution">
    <text evidence="1">The sequence shown here is derived from an EMBL/GenBank/DDBJ whole genome shotgun (WGS) entry which is preliminary data.</text>
</comment>
<name>A0A9Q1CP47_HOLLE</name>
<evidence type="ECO:0000313" key="2">
    <source>
        <dbReference type="Proteomes" id="UP001152320"/>
    </source>
</evidence>
<dbReference type="PANTHER" id="PTHR33480">
    <property type="entry name" value="SET DOMAIN-CONTAINING PROTEIN-RELATED"/>
    <property type="match status" value="1"/>
</dbReference>
<dbReference type="Proteomes" id="UP001152320">
    <property type="component" value="Chromosome 1"/>
</dbReference>
<protein>
    <submittedName>
        <fullName evidence="1">Uncharacterized protein</fullName>
    </submittedName>
</protein>
<accession>A0A9Q1CP47</accession>
<dbReference type="PANTHER" id="PTHR33480:SF1">
    <property type="entry name" value="TYR RECOMBINASE DOMAIN-CONTAINING PROTEIN"/>
    <property type="match status" value="1"/>
</dbReference>
<evidence type="ECO:0000313" key="1">
    <source>
        <dbReference type="EMBL" id="KAJ8048982.1"/>
    </source>
</evidence>
<proteinExistence type="predicted"/>